<dbReference type="Proteomes" id="UP001495910">
    <property type="component" value="Unassembled WGS sequence"/>
</dbReference>
<name>A0ABU9PQG2_9BURK</name>
<feature type="compositionally biased region" description="Polar residues" evidence="1">
    <location>
        <begin position="11"/>
        <end position="28"/>
    </location>
</feature>
<gene>
    <name evidence="2" type="ORF">V8G57_02460</name>
</gene>
<comment type="caution">
    <text evidence="2">The sequence shown here is derived from an EMBL/GenBank/DDBJ whole genome shotgun (WGS) entry which is preliminary data.</text>
</comment>
<feature type="region of interest" description="Disordered" evidence="1">
    <location>
        <begin position="1"/>
        <end position="28"/>
    </location>
</feature>
<keyword evidence="3" id="KW-1185">Reference proteome</keyword>
<evidence type="ECO:0000256" key="1">
    <source>
        <dbReference type="SAM" id="MobiDB-lite"/>
    </source>
</evidence>
<reference evidence="2 3" key="1">
    <citation type="submission" date="2024-02" db="EMBL/GenBank/DDBJ databases">
        <title>Draft genome sequence of Collimonas sp. strain H4R21, an effective mineral-weathering bacterial strain isolated from the beech rhizosphere.</title>
        <authorList>
            <person name="Morin E."/>
            <person name="Uroz S."/>
            <person name="Leveau J.H.J."/>
            <person name="Kumar R."/>
            <person name="Rey M.W."/>
            <person name="Pham J."/>
        </authorList>
    </citation>
    <scope>NUCLEOTIDE SEQUENCE [LARGE SCALE GENOMIC DNA]</scope>
    <source>
        <strain evidence="2 3">H4R21</strain>
    </source>
</reference>
<protein>
    <submittedName>
        <fullName evidence="2">Uncharacterized protein</fullName>
    </submittedName>
</protein>
<sequence length="54" mass="5941">MSATDHRIEGSITQKNGGSAGRTTSNMHHASIKCHTEINIEGHNGFQYEDFLLP</sequence>
<dbReference type="EMBL" id="JBANDC010000001">
    <property type="protein sequence ID" value="MEM4986242.1"/>
    <property type="molecule type" value="Genomic_DNA"/>
</dbReference>
<proteinExistence type="predicted"/>
<evidence type="ECO:0000313" key="3">
    <source>
        <dbReference type="Proteomes" id="UP001495910"/>
    </source>
</evidence>
<accession>A0ABU9PQG2</accession>
<evidence type="ECO:0000313" key="2">
    <source>
        <dbReference type="EMBL" id="MEM4986242.1"/>
    </source>
</evidence>
<dbReference type="RefSeq" id="WP_342828043.1">
    <property type="nucleotide sequence ID" value="NZ_JBANDC010000001.1"/>
</dbReference>
<organism evidence="2 3">
    <name type="scientific">Collimonas rhizosphaerae</name>
    <dbReference type="NCBI Taxonomy" id="3126357"/>
    <lineage>
        <taxon>Bacteria</taxon>
        <taxon>Pseudomonadati</taxon>
        <taxon>Pseudomonadota</taxon>
        <taxon>Betaproteobacteria</taxon>
        <taxon>Burkholderiales</taxon>
        <taxon>Oxalobacteraceae</taxon>
        <taxon>Collimonas</taxon>
    </lineage>
</organism>